<dbReference type="Proteomes" id="UP000009340">
    <property type="component" value="Unassembled WGS sequence"/>
</dbReference>
<dbReference type="AlphaFoldDB" id="K8A3D1"/>
<sequence>MRETKTKADAARRLFLWALLWRKGEALRGFPLRRQVNIHTGRAVCSPANKKADGLRRLFSEWRYGYCG</sequence>
<reference evidence="1" key="1">
    <citation type="submission" date="2012-07" db="EMBL/GenBank/DDBJ databases">
        <authorList>
            <person name="Cummings C."/>
        </authorList>
    </citation>
    <scope>NUCLEOTIDE SEQUENCE</scope>
    <source>
        <strain evidence="1">1330</strain>
    </source>
</reference>
<dbReference type="EMBL" id="CAKW01000138">
    <property type="protein sequence ID" value="CCJ74458.1"/>
    <property type="molecule type" value="Genomic_DNA"/>
</dbReference>
<comment type="caution">
    <text evidence="1">The sequence shown here is derived from an EMBL/GenBank/DDBJ whole genome shotgun (WGS) entry which is preliminary data.</text>
</comment>
<gene>
    <name evidence="1" type="ORF">BN137_3856</name>
</gene>
<organism evidence="1 2">
    <name type="scientific">Cronobacter condimenti 1330</name>
    <dbReference type="NCBI Taxonomy" id="1073999"/>
    <lineage>
        <taxon>Bacteria</taxon>
        <taxon>Pseudomonadati</taxon>
        <taxon>Pseudomonadota</taxon>
        <taxon>Gammaproteobacteria</taxon>
        <taxon>Enterobacterales</taxon>
        <taxon>Enterobacteriaceae</taxon>
        <taxon>Cronobacter</taxon>
    </lineage>
</organism>
<proteinExistence type="predicted"/>
<name>K8A3D1_9ENTR</name>
<accession>K8A3D1</accession>
<evidence type="ECO:0000313" key="1">
    <source>
        <dbReference type="EMBL" id="CCJ74458.1"/>
    </source>
</evidence>
<protein>
    <submittedName>
        <fullName evidence="1">Uncharacterized protein</fullName>
    </submittedName>
</protein>
<evidence type="ECO:0000313" key="2">
    <source>
        <dbReference type="Proteomes" id="UP000009340"/>
    </source>
</evidence>